<comment type="pathway">
    <text evidence="1">Cofactor biosynthesis; thiamine diphosphate biosynthesis.</text>
</comment>
<dbReference type="AlphaFoldDB" id="A0A365U4N3"/>
<dbReference type="SUPFAM" id="SSF51391">
    <property type="entry name" value="Thiamin phosphate synthase"/>
    <property type="match status" value="1"/>
</dbReference>
<evidence type="ECO:0000259" key="3">
    <source>
        <dbReference type="Pfam" id="PF02581"/>
    </source>
</evidence>
<dbReference type="PANTHER" id="PTHR20857">
    <property type="entry name" value="THIAMINE-PHOSPHATE PYROPHOSPHORYLASE"/>
    <property type="match status" value="1"/>
</dbReference>
<evidence type="ECO:0000256" key="2">
    <source>
        <dbReference type="ARBA" id="ARBA00022977"/>
    </source>
</evidence>
<reference evidence="4 5" key="1">
    <citation type="submission" date="2018-07" db="EMBL/GenBank/DDBJ databases">
        <title>Rhodosalinus sp. strain E84T genomic sequence and assembly.</title>
        <authorList>
            <person name="Liu Z.-W."/>
            <person name="Lu D.-C."/>
        </authorList>
    </citation>
    <scope>NUCLEOTIDE SEQUENCE [LARGE SCALE GENOMIC DNA]</scope>
    <source>
        <strain evidence="4 5">E84</strain>
    </source>
</reference>
<dbReference type="OrthoDB" id="7159061at2"/>
<dbReference type="RefSeq" id="WP_113290587.1">
    <property type="nucleotide sequence ID" value="NZ_QNTQ01000020.1"/>
</dbReference>
<dbReference type="PANTHER" id="PTHR20857:SF15">
    <property type="entry name" value="THIAMINE-PHOSPHATE SYNTHASE"/>
    <property type="match status" value="1"/>
</dbReference>
<dbReference type="GO" id="GO:0005737">
    <property type="term" value="C:cytoplasm"/>
    <property type="evidence" value="ECO:0007669"/>
    <property type="project" value="TreeGrafter"/>
</dbReference>
<feature type="domain" description="Thiamine phosphate synthase/TenI" evidence="3">
    <location>
        <begin position="9"/>
        <end position="176"/>
    </location>
</feature>
<dbReference type="Proteomes" id="UP000253370">
    <property type="component" value="Unassembled WGS sequence"/>
</dbReference>
<comment type="caution">
    <text evidence="4">The sequence shown here is derived from an EMBL/GenBank/DDBJ whole genome shotgun (WGS) entry which is preliminary data.</text>
</comment>
<evidence type="ECO:0000313" key="5">
    <source>
        <dbReference type="Proteomes" id="UP000253370"/>
    </source>
</evidence>
<dbReference type="InterPro" id="IPR036206">
    <property type="entry name" value="ThiamineP_synth_sf"/>
</dbReference>
<organism evidence="4 5">
    <name type="scientific">Rhodosalinus halophilus</name>
    <dbReference type="NCBI Taxonomy" id="2259333"/>
    <lineage>
        <taxon>Bacteria</taxon>
        <taxon>Pseudomonadati</taxon>
        <taxon>Pseudomonadota</taxon>
        <taxon>Alphaproteobacteria</taxon>
        <taxon>Rhodobacterales</taxon>
        <taxon>Paracoccaceae</taxon>
        <taxon>Rhodosalinus</taxon>
    </lineage>
</organism>
<dbReference type="Pfam" id="PF02581">
    <property type="entry name" value="TMP-TENI"/>
    <property type="match status" value="1"/>
</dbReference>
<dbReference type="Gene3D" id="3.20.20.70">
    <property type="entry name" value="Aldolase class I"/>
    <property type="match status" value="1"/>
</dbReference>
<dbReference type="CDD" id="cd00564">
    <property type="entry name" value="TMP_TenI"/>
    <property type="match status" value="1"/>
</dbReference>
<dbReference type="InterPro" id="IPR013785">
    <property type="entry name" value="Aldolase_TIM"/>
</dbReference>
<dbReference type="GO" id="GO:0004789">
    <property type="term" value="F:thiamine-phosphate diphosphorylase activity"/>
    <property type="evidence" value="ECO:0007669"/>
    <property type="project" value="TreeGrafter"/>
</dbReference>
<accession>A0A365U4N3</accession>
<dbReference type="EMBL" id="QNTQ01000020">
    <property type="protein sequence ID" value="RBI83211.1"/>
    <property type="molecule type" value="Genomic_DNA"/>
</dbReference>
<keyword evidence="2" id="KW-0784">Thiamine biosynthesis</keyword>
<evidence type="ECO:0000256" key="1">
    <source>
        <dbReference type="ARBA" id="ARBA00004948"/>
    </source>
</evidence>
<keyword evidence="5" id="KW-1185">Reference proteome</keyword>
<name>A0A365U4N3_9RHOB</name>
<dbReference type="InterPro" id="IPR022998">
    <property type="entry name" value="ThiamineP_synth_TenI"/>
</dbReference>
<proteinExistence type="predicted"/>
<sequence>MAGDDRPQIYLVTPPEIALPDFAPQLEAVLDVHPVACLRLDLATRDADAVARAADGLREIAHARDVPLVVAEHLALVERLGLDGVHLTDGARSVRKARAMLGAEAIVGAFCGASRHQGMSAGEAGADYIAFGPVAETGLGDGTVAAHDLFAWWSEMIELPVVAEGALDAARVAELAPVVDFFAFGEEVWREPDPVAALGALRDAMG</sequence>
<dbReference type="GO" id="GO:0009228">
    <property type="term" value="P:thiamine biosynthetic process"/>
    <property type="evidence" value="ECO:0007669"/>
    <property type="project" value="UniProtKB-KW"/>
</dbReference>
<gene>
    <name evidence="4" type="ORF">DRV85_16550</name>
</gene>
<evidence type="ECO:0000313" key="4">
    <source>
        <dbReference type="EMBL" id="RBI83211.1"/>
    </source>
</evidence>
<protein>
    <submittedName>
        <fullName evidence="4">Thiamine phosphate synthase</fullName>
    </submittedName>
</protein>